<keyword evidence="8" id="KW-0472">Membrane</keyword>
<comment type="caution">
    <text evidence="15">The sequence shown here is derived from an EMBL/GenBank/DDBJ whole genome shotgun (WGS) entry which is preliminary data.</text>
</comment>
<dbReference type="InterPro" id="IPR046906">
    <property type="entry name" value="Mab-21_HhH/H2TH-like"/>
</dbReference>
<dbReference type="AlphaFoldDB" id="A0AAN8LIH9"/>
<keyword evidence="6" id="KW-1133">Transmembrane helix</keyword>
<evidence type="ECO:0000313" key="16">
    <source>
        <dbReference type="Proteomes" id="UP001356427"/>
    </source>
</evidence>
<dbReference type="Pfam" id="PF20266">
    <property type="entry name" value="Mab-21_C"/>
    <property type="match status" value="1"/>
</dbReference>
<dbReference type="Proteomes" id="UP001356427">
    <property type="component" value="Unassembled WGS sequence"/>
</dbReference>
<keyword evidence="2" id="KW-0597">Phosphoprotein</keyword>
<evidence type="ECO:0000256" key="7">
    <source>
        <dbReference type="ARBA" id="ARBA00023128"/>
    </source>
</evidence>
<feature type="domain" description="Mab-21-like HhH/H2TH-like" evidence="13">
    <location>
        <begin position="456"/>
        <end position="543"/>
    </location>
</feature>
<dbReference type="GO" id="GO:0005741">
    <property type="term" value="C:mitochondrial outer membrane"/>
    <property type="evidence" value="ECO:0007669"/>
    <property type="project" value="UniProtKB-SubCell"/>
</dbReference>
<dbReference type="Pfam" id="PF05347">
    <property type="entry name" value="Complex1_LYR"/>
    <property type="match status" value="1"/>
</dbReference>
<dbReference type="InterPro" id="IPR008011">
    <property type="entry name" value="Complex1_LYR_dom"/>
</dbReference>
<evidence type="ECO:0000256" key="6">
    <source>
        <dbReference type="ARBA" id="ARBA00022989"/>
    </source>
</evidence>
<evidence type="ECO:0000256" key="9">
    <source>
        <dbReference type="ARBA" id="ARBA00041786"/>
    </source>
</evidence>
<proteinExistence type="predicted"/>
<feature type="domain" description="Complex 1 LYR protein" evidence="12">
    <location>
        <begin position="25"/>
        <end position="79"/>
    </location>
</feature>
<dbReference type="GO" id="GO:0007005">
    <property type="term" value="P:mitochondrion organization"/>
    <property type="evidence" value="ECO:0007669"/>
    <property type="project" value="InterPro"/>
</dbReference>
<evidence type="ECO:0000256" key="1">
    <source>
        <dbReference type="ARBA" id="ARBA00004572"/>
    </source>
</evidence>
<dbReference type="PANTHER" id="PTHR16451">
    <property type="entry name" value="MITOCHONDRIAL DYNAMICS PROTEINS 49/51 FAMILY MEMBER"/>
    <property type="match status" value="1"/>
</dbReference>
<evidence type="ECO:0000256" key="2">
    <source>
        <dbReference type="ARBA" id="ARBA00022553"/>
    </source>
</evidence>
<organism evidence="15 16">
    <name type="scientific">Coregonus suidteri</name>
    <dbReference type="NCBI Taxonomy" id="861788"/>
    <lineage>
        <taxon>Eukaryota</taxon>
        <taxon>Metazoa</taxon>
        <taxon>Chordata</taxon>
        <taxon>Craniata</taxon>
        <taxon>Vertebrata</taxon>
        <taxon>Euteleostomi</taxon>
        <taxon>Actinopterygii</taxon>
        <taxon>Neopterygii</taxon>
        <taxon>Teleostei</taxon>
        <taxon>Protacanthopterygii</taxon>
        <taxon>Salmoniformes</taxon>
        <taxon>Salmonidae</taxon>
        <taxon>Coregoninae</taxon>
        <taxon>Coregonus</taxon>
    </lineage>
</organism>
<dbReference type="PANTHER" id="PTHR16451:SF14">
    <property type="entry name" value="MITOCHONDRIAL DYNAMICS PROTEIN MID51"/>
    <property type="match status" value="1"/>
</dbReference>
<keyword evidence="16" id="KW-1185">Reference proteome</keyword>
<evidence type="ECO:0000259" key="12">
    <source>
        <dbReference type="Pfam" id="PF05347"/>
    </source>
</evidence>
<evidence type="ECO:0000256" key="5">
    <source>
        <dbReference type="ARBA" id="ARBA00022787"/>
    </source>
</evidence>
<evidence type="ECO:0000259" key="13">
    <source>
        <dbReference type="Pfam" id="PF20266"/>
    </source>
</evidence>
<dbReference type="GO" id="GO:0090141">
    <property type="term" value="P:positive regulation of mitochondrial fission"/>
    <property type="evidence" value="ECO:0007669"/>
    <property type="project" value="TreeGrafter"/>
</dbReference>
<evidence type="ECO:0000313" key="15">
    <source>
        <dbReference type="EMBL" id="KAK6311438.1"/>
    </source>
</evidence>
<dbReference type="GO" id="GO:0000166">
    <property type="term" value="F:nucleotide binding"/>
    <property type="evidence" value="ECO:0007669"/>
    <property type="project" value="UniProtKB-KW"/>
</dbReference>
<evidence type="ECO:0000256" key="10">
    <source>
        <dbReference type="ARBA" id="ARBA00043160"/>
    </source>
</evidence>
<keyword evidence="7" id="KW-0496">Mitochondrion</keyword>
<dbReference type="InterPro" id="IPR045300">
    <property type="entry name" value="Complex1_LYR_MIEF1-MP"/>
</dbReference>
<keyword evidence="5" id="KW-1000">Mitochondrion outer membrane</keyword>
<gene>
    <name evidence="15" type="ORF">J4Q44_G00171020</name>
</gene>
<dbReference type="SMART" id="SM01265">
    <property type="entry name" value="Mab-21"/>
    <property type="match status" value="1"/>
</dbReference>
<reference evidence="15 16" key="1">
    <citation type="submission" date="2021-04" db="EMBL/GenBank/DDBJ databases">
        <authorList>
            <person name="De Guttry C."/>
            <person name="Zahm M."/>
            <person name="Klopp C."/>
            <person name="Cabau C."/>
            <person name="Louis A."/>
            <person name="Berthelot C."/>
            <person name="Parey E."/>
            <person name="Roest Crollius H."/>
            <person name="Montfort J."/>
            <person name="Robinson-Rechavi M."/>
            <person name="Bucao C."/>
            <person name="Bouchez O."/>
            <person name="Gislard M."/>
            <person name="Lluch J."/>
            <person name="Milhes M."/>
            <person name="Lampietro C."/>
            <person name="Lopez Roques C."/>
            <person name="Donnadieu C."/>
            <person name="Braasch I."/>
            <person name="Desvignes T."/>
            <person name="Postlethwait J."/>
            <person name="Bobe J."/>
            <person name="Wedekind C."/>
            <person name="Guiguen Y."/>
        </authorList>
    </citation>
    <scope>NUCLEOTIDE SEQUENCE [LARGE SCALE GENOMIC DNA]</scope>
    <source>
        <strain evidence="15">Cs_M1</strain>
        <tissue evidence="15">Blood</tissue>
    </source>
</reference>
<keyword evidence="3" id="KW-0812">Transmembrane</keyword>
<keyword evidence="4" id="KW-0547">Nucleotide-binding</keyword>
<evidence type="ECO:0000256" key="8">
    <source>
        <dbReference type="ARBA" id="ARBA00023136"/>
    </source>
</evidence>
<dbReference type="InterPro" id="IPR024810">
    <property type="entry name" value="MAB21L/cGLR"/>
</dbReference>
<evidence type="ECO:0000256" key="11">
    <source>
        <dbReference type="SAM" id="MobiDB-lite"/>
    </source>
</evidence>
<feature type="region of interest" description="Disordered" evidence="11">
    <location>
        <begin position="150"/>
        <end position="176"/>
    </location>
</feature>
<dbReference type="FunFam" id="3.30.460.90:FF:000002">
    <property type="entry name" value="Mitochondrial dynamics protein MID51"/>
    <property type="match status" value="1"/>
</dbReference>
<accession>A0AAN8LIH9</accession>
<dbReference type="CDD" id="cd20272">
    <property type="entry name" value="Complex1_LYR_MIEF1-MP"/>
    <property type="match status" value="1"/>
</dbReference>
<dbReference type="InterPro" id="IPR049097">
    <property type="entry name" value="MID51-like_C"/>
</dbReference>
<dbReference type="InterPro" id="IPR045909">
    <property type="entry name" value="MID49/MID51"/>
</dbReference>
<comment type="subcellular location">
    <subcellularLocation>
        <location evidence="1">Mitochondrion outer membrane</location>
        <topology evidence="1">Single-pass membrane protein</topology>
    </subcellularLocation>
</comment>
<dbReference type="Gene3D" id="3.30.460.90">
    <property type="match status" value="1"/>
</dbReference>
<dbReference type="EMBL" id="JAGTTL010000015">
    <property type="protein sequence ID" value="KAK6311438.1"/>
    <property type="molecule type" value="Genomic_DNA"/>
</dbReference>
<dbReference type="Gene3D" id="1.10.1410.40">
    <property type="match status" value="1"/>
</dbReference>
<protein>
    <recommendedName>
        <fullName evidence="9">Mitochondrial elongation factor 1</fullName>
    </recommendedName>
    <alternativeName>
        <fullName evidence="10">Smith-Magenis syndrome chromosomal region candidate gene 7 protein-like</fullName>
    </alternativeName>
</protein>
<name>A0AAN8LIH9_9TELE</name>
<evidence type="ECO:0000256" key="4">
    <source>
        <dbReference type="ARBA" id="ARBA00022741"/>
    </source>
</evidence>
<sequence>MKQEFLKGVLPSPCASLMGGWTHSAVLELYRALLRAGRHLQYTDRNYYRCAVAREFRRCQALTVPSDKEDALKRGQFFLSSRLGGLILLTDRMAGVNGERKGKKDDNGMGTAVDFLLSNAKLVLGVGGAAMLGIATLAVKRMYDRAISAPTSPTKMEPSGKRSWEEPSWMGSTPRVLNHDMKSTVSRSLQTLPTSSKSFEPDCMRKAMGRGRSAAGQTDLLRARMRLSLQEKLWEFYQERVAIPAEEQATARRAALDICAELRIFLHAKLPDMPLREMYLSGSLYDDLQVVTADHAQLMVPLTLEKNLWSSVPGEDTIMNMPGFWLIRRENLEYFPRGSSYWDRCMVGGYLSPKSVLEVFEKLVAGSINWPAIGSVLDYVIRPVVPSETLTLEVQYETDRHLYVDFLPLLVTDDGASLIAKPHRLAAERHENLWRQSFRVAETARLRALDKEDGGCRCACLKVTKAVCKLNPALTRLSASQLTNAILLLSGKEGDWTQEALADRFLQLLRSLVGHLEAGRLPCALVPKVNLFCELTPVEVDELGYTLYCSLSDPEGLLRTPESD</sequence>
<dbReference type="Pfam" id="PF21297">
    <property type="entry name" value="MID51-like_C"/>
    <property type="match status" value="1"/>
</dbReference>
<feature type="domain" description="Mitochondrial dynamics protein MID51-like C-terminal" evidence="14">
    <location>
        <begin position="247"/>
        <end position="442"/>
    </location>
</feature>
<evidence type="ECO:0000259" key="14">
    <source>
        <dbReference type="Pfam" id="PF21297"/>
    </source>
</evidence>
<evidence type="ECO:0000256" key="3">
    <source>
        <dbReference type="ARBA" id="ARBA00022692"/>
    </source>
</evidence>
<dbReference type="FunFam" id="1.10.1410.40:FF:000003">
    <property type="entry name" value="Mitochondrial dynamics protein MID51"/>
    <property type="match status" value="1"/>
</dbReference>